<feature type="transmembrane region" description="Helical" evidence="7">
    <location>
        <begin position="393"/>
        <end position="415"/>
    </location>
</feature>
<evidence type="ECO:0000256" key="7">
    <source>
        <dbReference type="SAM" id="Phobius"/>
    </source>
</evidence>
<dbReference type="InterPro" id="IPR047200">
    <property type="entry name" value="MFS_YcaD-like"/>
</dbReference>
<evidence type="ECO:0000256" key="4">
    <source>
        <dbReference type="ARBA" id="ARBA00022692"/>
    </source>
</evidence>
<dbReference type="SUPFAM" id="SSF103473">
    <property type="entry name" value="MFS general substrate transporter"/>
    <property type="match status" value="1"/>
</dbReference>
<feature type="domain" description="Major facilitator superfamily (MFS) profile" evidence="8">
    <location>
        <begin position="299"/>
        <end position="525"/>
    </location>
</feature>
<evidence type="ECO:0000256" key="2">
    <source>
        <dbReference type="ARBA" id="ARBA00022448"/>
    </source>
</evidence>
<keyword evidence="4 7" id="KW-0812">Transmembrane</keyword>
<evidence type="ECO:0000313" key="9">
    <source>
        <dbReference type="EMBL" id="GAY76957.1"/>
    </source>
</evidence>
<keyword evidence="5 7" id="KW-1133">Transmembrane helix</keyword>
<evidence type="ECO:0000256" key="6">
    <source>
        <dbReference type="ARBA" id="ARBA00023136"/>
    </source>
</evidence>
<evidence type="ECO:0000313" key="10">
    <source>
        <dbReference type="Proteomes" id="UP000319716"/>
    </source>
</evidence>
<dbReference type="PROSITE" id="PS50850">
    <property type="entry name" value="MFS"/>
    <property type="match status" value="1"/>
</dbReference>
<name>A0A4Y1ZCZ1_9BACL</name>
<evidence type="ECO:0000256" key="5">
    <source>
        <dbReference type="ARBA" id="ARBA00022989"/>
    </source>
</evidence>
<proteinExistence type="predicted"/>
<feature type="transmembrane region" description="Helical" evidence="7">
    <location>
        <begin position="500"/>
        <end position="519"/>
    </location>
</feature>
<keyword evidence="3" id="KW-1003">Cell membrane</keyword>
<dbReference type="InterPro" id="IPR011701">
    <property type="entry name" value="MFS"/>
</dbReference>
<dbReference type="InterPro" id="IPR036259">
    <property type="entry name" value="MFS_trans_sf"/>
</dbReference>
<dbReference type="CDD" id="cd17477">
    <property type="entry name" value="MFS_YcaD_like"/>
    <property type="match status" value="1"/>
</dbReference>
<comment type="caution">
    <text evidence="9">The sequence shown here is derived from an EMBL/GenBank/DDBJ whole genome shotgun (WGS) entry which is preliminary data.</text>
</comment>
<dbReference type="Pfam" id="PF07690">
    <property type="entry name" value="MFS_1"/>
    <property type="match status" value="1"/>
</dbReference>
<feature type="transmembrane region" description="Helical" evidence="7">
    <location>
        <begin position="229"/>
        <end position="249"/>
    </location>
</feature>
<feature type="transmembrane region" description="Helical" evidence="7">
    <location>
        <begin position="195"/>
        <end position="217"/>
    </location>
</feature>
<feature type="transmembrane region" description="Helical" evidence="7">
    <location>
        <begin position="255"/>
        <end position="275"/>
    </location>
</feature>
<comment type="subcellular location">
    <subcellularLocation>
        <location evidence="1">Cell membrane</location>
        <topology evidence="1">Multi-pass membrane protein</topology>
    </subcellularLocation>
</comment>
<dbReference type="GO" id="GO:0022857">
    <property type="term" value="F:transmembrane transporter activity"/>
    <property type="evidence" value="ECO:0007669"/>
    <property type="project" value="InterPro"/>
</dbReference>
<evidence type="ECO:0000256" key="1">
    <source>
        <dbReference type="ARBA" id="ARBA00004651"/>
    </source>
</evidence>
<dbReference type="Gene3D" id="1.20.1250.20">
    <property type="entry name" value="MFS general substrate transporter like domains"/>
    <property type="match status" value="2"/>
</dbReference>
<accession>A0A4Y1ZCZ1</accession>
<dbReference type="EMBL" id="BEXB01000019">
    <property type="protein sequence ID" value="GAY76957.1"/>
    <property type="molecule type" value="Genomic_DNA"/>
</dbReference>
<feature type="transmembrane region" description="Helical" evidence="7">
    <location>
        <begin position="369"/>
        <end position="387"/>
    </location>
</feature>
<dbReference type="InterPro" id="IPR020846">
    <property type="entry name" value="MFS_dom"/>
</dbReference>
<sequence length="525" mass="58321">MSLPNLNNKFLVCSEKPDYCSISIFIDIAAFVKASHCITASKNACRKPQRFLNCDKVVADYEKTDLFHEQNRTGNRYTSVCWILAGHLKKEGHQRMNTTTYQRFQFSLLIISVFITGAAEGMLLPLVSSLLERSGVSSIWNGLGSTSLYIGMLIAIPLMENRCAKSDTNFLIGGLVLITLPLFLFPIWMNLWFWFMLRLCVGLGDSMLHFAAQTWITIDSPLNHRGRNISFYGLAFGVGVAVGPMLVRLADYGTAVPFLTGGIFCTLVLFLLVLLKNEYPEFIEDKATSTSALFSRYKNVLTAAWSGFMVTFAFGFLETSLNNSFPIFALRHGYDLHALSVLLPAFVIGGLMTQLPLGMLGDRFGRNRLLPIITCVGALALFLTGVLCDYFYGIYFTLLAAGLMVGSLYSMSMGFVSDLLDKAQIPLGNIIMTICYSIGSMIGPITGNLLINRMPNGGLFYGVSFLVFLASISCTVQSIQLHRKGSSFQKNSRSLKQMRLFFFIATCLHEPLFLVPHNLSEQQNH</sequence>
<evidence type="ECO:0000256" key="3">
    <source>
        <dbReference type="ARBA" id="ARBA00022475"/>
    </source>
</evidence>
<feature type="transmembrane region" description="Helical" evidence="7">
    <location>
        <begin position="337"/>
        <end position="357"/>
    </location>
</feature>
<dbReference type="GO" id="GO:0005886">
    <property type="term" value="C:plasma membrane"/>
    <property type="evidence" value="ECO:0007669"/>
    <property type="project" value="UniProtKB-SubCell"/>
</dbReference>
<keyword evidence="6 7" id="KW-0472">Membrane</keyword>
<feature type="transmembrane region" description="Helical" evidence="7">
    <location>
        <begin position="170"/>
        <end position="189"/>
    </location>
</feature>
<feature type="transmembrane region" description="Helical" evidence="7">
    <location>
        <begin position="459"/>
        <end position="479"/>
    </location>
</feature>
<feature type="transmembrane region" description="Helical" evidence="7">
    <location>
        <begin position="139"/>
        <end position="158"/>
    </location>
</feature>
<evidence type="ECO:0000259" key="8">
    <source>
        <dbReference type="PROSITE" id="PS50850"/>
    </source>
</evidence>
<gene>
    <name evidence="9" type="ORF">NBRC111894_2511</name>
</gene>
<keyword evidence="2" id="KW-0813">Transport</keyword>
<dbReference type="AlphaFoldDB" id="A0A4Y1ZCZ1"/>
<dbReference type="PANTHER" id="PTHR23521">
    <property type="entry name" value="TRANSPORTER MFS SUPERFAMILY"/>
    <property type="match status" value="1"/>
</dbReference>
<feature type="transmembrane region" description="Helical" evidence="7">
    <location>
        <begin position="427"/>
        <end position="447"/>
    </location>
</feature>
<organism evidence="9 10">
    <name type="scientific">Sporolactobacillus inulinus</name>
    <dbReference type="NCBI Taxonomy" id="2078"/>
    <lineage>
        <taxon>Bacteria</taxon>
        <taxon>Bacillati</taxon>
        <taxon>Bacillota</taxon>
        <taxon>Bacilli</taxon>
        <taxon>Bacillales</taxon>
        <taxon>Sporolactobacillaceae</taxon>
        <taxon>Sporolactobacillus</taxon>
    </lineage>
</organism>
<reference evidence="9 10" key="1">
    <citation type="submission" date="2017-11" db="EMBL/GenBank/DDBJ databases">
        <title>Draft Genome Sequence of Sporolactobacillus inulinus NBRC 111894 Isolated from Koso, a Japanese Sugar-Vegetable Fermented Beverage.</title>
        <authorList>
            <person name="Chiou T.Y."/>
            <person name="Oshima K."/>
            <person name="Suda W."/>
            <person name="Hattori M."/>
            <person name="Takahashi T."/>
        </authorList>
    </citation>
    <scope>NUCLEOTIDE SEQUENCE [LARGE SCALE GENOMIC DNA]</scope>
    <source>
        <strain evidence="9 10">NBRC111894</strain>
    </source>
</reference>
<dbReference type="Proteomes" id="UP000319716">
    <property type="component" value="Unassembled WGS sequence"/>
</dbReference>
<protein>
    <submittedName>
        <fullName evidence="9">Major facilitator family transporter</fullName>
    </submittedName>
</protein>
<dbReference type="PANTHER" id="PTHR23521:SF2">
    <property type="entry name" value="TRANSPORTER MFS SUPERFAMILY"/>
    <property type="match status" value="1"/>
</dbReference>
<feature type="transmembrane region" description="Helical" evidence="7">
    <location>
        <begin position="296"/>
        <end position="317"/>
    </location>
</feature>
<feature type="transmembrane region" description="Helical" evidence="7">
    <location>
        <begin position="104"/>
        <end position="127"/>
    </location>
</feature>